<name>X1R2C6_9ZZZZ</name>
<proteinExistence type="predicted"/>
<feature type="non-terminal residue" evidence="1">
    <location>
        <position position="1"/>
    </location>
</feature>
<evidence type="ECO:0000313" key="1">
    <source>
        <dbReference type="EMBL" id="GAI74912.1"/>
    </source>
</evidence>
<dbReference type="EMBL" id="BARW01012987">
    <property type="protein sequence ID" value="GAI74912.1"/>
    <property type="molecule type" value="Genomic_DNA"/>
</dbReference>
<organism evidence="1">
    <name type="scientific">marine sediment metagenome</name>
    <dbReference type="NCBI Taxonomy" id="412755"/>
    <lineage>
        <taxon>unclassified sequences</taxon>
        <taxon>metagenomes</taxon>
        <taxon>ecological metagenomes</taxon>
    </lineage>
</organism>
<protein>
    <submittedName>
        <fullName evidence="1">Uncharacterized protein</fullName>
    </submittedName>
</protein>
<accession>X1R2C6</accession>
<dbReference type="AlphaFoldDB" id="X1R2C6"/>
<gene>
    <name evidence="1" type="ORF">S12H4_24106</name>
</gene>
<comment type="caution">
    <text evidence="1">The sequence shown here is derived from an EMBL/GenBank/DDBJ whole genome shotgun (WGS) entry which is preliminary data.</text>
</comment>
<sequence length="83" mass="9376">RQVVGAQCRCAEAGIFRLVPVGADHRPGGMIDGNVFRIDTTEQRWGKMGVWCEFDQLTPPSLEICMYKTEGWYSLKLDLLKVS</sequence>
<reference evidence="1" key="1">
    <citation type="journal article" date="2014" name="Front. Microbiol.">
        <title>High frequency of phylogenetically diverse reductive dehalogenase-homologous genes in deep subseafloor sedimentary metagenomes.</title>
        <authorList>
            <person name="Kawai M."/>
            <person name="Futagami T."/>
            <person name="Toyoda A."/>
            <person name="Takaki Y."/>
            <person name="Nishi S."/>
            <person name="Hori S."/>
            <person name="Arai W."/>
            <person name="Tsubouchi T."/>
            <person name="Morono Y."/>
            <person name="Uchiyama I."/>
            <person name="Ito T."/>
            <person name="Fujiyama A."/>
            <person name="Inagaki F."/>
            <person name="Takami H."/>
        </authorList>
    </citation>
    <scope>NUCLEOTIDE SEQUENCE</scope>
    <source>
        <strain evidence="1">Expedition CK06-06</strain>
    </source>
</reference>